<feature type="compositionally biased region" description="Pro residues" evidence="1">
    <location>
        <begin position="12"/>
        <end position="31"/>
    </location>
</feature>
<feature type="region of interest" description="Disordered" evidence="1">
    <location>
        <begin position="1"/>
        <end position="80"/>
    </location>
</feature>
<keyword evidence="3" id="KW-1185">Reference proteome</keyword>
<protein>
    <submittedName>
        <fullName evidence="2">Uncharacterized protein</fullName>
    </submittedName>
</protein>
<sequence length="80" mass="8770">MLRTQVKDNPHNPVPSDPPPMPPPTPIADPGPDPDDDPLDDPEPDVPDWDNDDRPVDPDTGQPLDPFEPAEKDSGTVDDW</sequence>
<dbReference type="RefSeq" id="WP_110555999.1">
    <property type="nucleotide sequence ID" value="NZ_NKUB01000003.1"/>
</dbReference>
<name>A0A2V4S627_9PROT</name>
<reference evidence="2 3" key="1">
    <citation type="submission" date="2017-07" db="EMBL/GenBank/DDBJ databases">
        <title>A draft genome sequence of Komagataeibacter swingsii LMG 22125.</title>
        <authorList>
            <person name="Skraban J."/>
            <person name="Cleenwerck I."/>
            <person name="Vandamme P."/>
            <person name="Trcek J."/>
        </authorList>
    </citation>
    <scope>NUCLEOTIDE SEQUENCE [LARGE SCALE GENOMIC DNA]</scope>
    <source>
        <strain evidence="2 3">LMG 22125</strain>
    </source>
</reference>
<evidence type="ECO:0000256" key="1">
    <source>
        <dbReference type="SAM" id="MobiDB-lite"/>
    </source>
</evidence>
<evidence type="ECO:0000313" key="2">
    <source>
        <dbReference type="EMBL" id="PYD70579.1"/>
    </source>
</evidence>
<comment type="caution">
    <text evidence="2">The sequence shown here is derived from an EMBL/GenBank/DDBJ whole genome shotgun (WGS) entry which is preliminary data.</text>
</comment>
<dbReference type="EMBL" id="NKUB01000003">
    <property type="protein sequence ID" value="PYD70579.1"/>
    <property type="molecule type" value="Genomic_DNA"/>
</dbReference>
<evidence type="ECO:0000313" key="3">
    <source>
        <dbReference type="Proteomes" id="UP000247371"/>
    </source>
</evidence>
<gene>
    <name evidence="2" type="ORF">CFR76_04280</name>
</gene>
<feature type="compositionally biased region" description="Basic and acidic residues" evidence="1">
    <location>
        <begin position="1"/>
        <end position="10"/>
    </location>
</feature>
<feature type="compositionally biased region" description="Basic and acidic residues" evidence="1">
    <location>
        <begin position="69"/>
        <end position="80"/>
    </location>
</feature>
<accession>A0A2V4S627</accession>
<dbReference type="AlphaFoldDB" id="A0A2V4S627"/>
<organism evidence="2 3">
    <name type="scientific">Komagataeibacter swingsii</name>
    <dbReference type="NCBI Taxonomy" id="215220"/>
    <lineage>
        <taxon>Bacteria</taxon>
        <taxon>Pseudomonadati</taxon>
        <taxon>Pseudomonadota</taxon>
        <taxon>Alphaproteobacteria</taxon>
        <taxon>Acetobacterales</taxon>
        <taxon>Acetobacteraceae</taxon>
        <taxon>Komagataeibacter</taxon>
    </lineage>
</organism>
<feature type="compositionally biased region" description="Acidic residues" evidence="1">
    <location>
        <begin position="32"/>
        <end position="51"/>
    </location>
</feature>
<dbReference type="Proteomes" id="UP000247371">
    <property type="component" value="Unassembled WGS sequence"/>
</dbReference>
<proteinExistence type="predicted"/>